<keyword evidence="2" id="KW-1185">Reference proteome</keyword>
<organism evidence="1 2">
    <name type="scientific">Nocardioides nanhaiensis</name>
    <dbReference type="NCBI Taxonomy" id="1476871"/>
    <lineage>
        <taxon>Bacteria</taxon>
        <taxon>Bacillati</taxon>
        <taxon>Actinomycetota</taxon>
        <taxon>Actinomycetes</taxon>
        <taxon>Propionibacteriales</taxon>
        <taxon>Nocardioidaceae</taxon>
        <taxon>Nocardioides</taxon>
    </lineage>
</organism>
<dbReference type="RefSeq" id="WP_345271780.1">
    <property type="nucleotide sequence ID" value="NZ_BAABIM010000005.1"/>
</dbReference>
<accession>A0ABP8X3Y7</accession>
<gene>
    <name evidence="1" type="ORF">GCM10023226_41180</name>
</gene>
<evidence type="ECO:0000313" key="1">
    <source>
        <dbReference type="EMBL" id="GAA4698381.1"/>
    </source>
</evidence>
<evidence type="ECO:0000313" key="2">
    <source>
        <dbReference type="Proteomes" id="UP001500621"/>
    </source>
</evidence>
<dbReference type="Proteomes" id="UP001500621">
    <property type="component" value="Unassembled WGS sequence"/>
</dbReference>
<name>A0ABP8X3Y7_9ACTN</name>
<protein>
    <submittedName>
        <fullName evidence="1">Uncharacterized protein</fullName>
    </submittedName>
</protein>
<reference evidence="2" key="1">
    <citation type="journal article" date="2019" name="Int. J. Syst. Evol. Microbiol.">
        <title>The Global Catalogue of Microorganisms (GCM) 10K type strain sequencing project: providing services to taxonomists for standard genome sequencing and annotation.</title>
        <authorList>
            <consortium name="The Broad Institute Genomics Platform"/>
            <consortium name="The Broad Institute Genome Sequencing Center for Infectious Disease"/>
            <person name="Wu L."/>
            <person name="Ma J."/>
        </authorList>
    </citation>
    <scope>NUCLEOTIDE SEQUENCE [LARGE SCALE GENOMIC DNA]</scope>
    <source>
        <strain evidence="2">JCM 18127</strain>
    </source>
</reference>
<dbReference type="EMBL" id="BAABIM010000005">
    <property type="protein sequence ID" value="GAA4698381.1"/>
    <property type="molecule type" value="Genomic_DNA"/>
</dbReference>
<sequence>MSDFKYPKAHVVSAVFRPSNEYGDYRVVTVECPLCPKRHNHGADLGKRGSLGHKAPHCESKYRASNGNNPSGYVVWDETPIRSYER</sequence>
<proteinExistence type="predicted"/>
<comment type="caution">
    <text evidence="1">The sequence shown here is derived from an EMBL/GenBank/DDBJ whole genome shotgun (WGS) entry which is preliminary data.</text>
</comment>